<proteinExistence type="predicted"/>
<accession>A0A367XII2</accession>
<evidence type="ECO:0000313" key="2">
    <source>
        <dbReference type="Proteomes" id="UP000252266"/>
    </source>
</evidence>
<protein>
    <submittedName>
        <fullName evidence="1">Uncharacterized protein</fullName>
    </submittedName>
</protein>
<reference evidence="1 2" key="1">
    <citation type="submission" date="2014-07" db="EMBL/GenBank/DDBJ databases">
        <title>Draft genome sequence of Thalassospira xiamenensis IB13.</title>
        <authorList>
            <person name="Lai Q."/>
            <person name="Shao Z."/>
        </authorList>
    </citation>
    <scope>NUCLEOTIDE SEQUENCE [LARGE SCALE GENOMIC DNA]</scope>
    <source>
        <strain evidence="1 2">IB13</strain>
    </source>
</reference>
<comment type="caution">
    <text evidence="1">The sequence shown here is derived from an EMBL/GenBank/DDBJ whole genome shotgun (WGS) entry which is preliminary data.</text>
</comment>
<dbReference type="Proteomes" id="UP000252266">
    <property type="component" value="Unassembled WGS sequence"/>
</dbReference>
<name>A0A367XII2_9PROT</name>
<dbReference type="EMBL" id="JPWJ01000001">
    <property type="protein sequence ID" value="RCK53463.1"/>
    <property type="molecule type" value="Genomic_DNA"/>
</dbReference>
<gene>
    <name evidence="1" type="ORF">TH44_04600</name>
</gene>
<dbReference type="AlphaFoldDB" id="A0A367XII2"/>
<organism evidence="1 2">
    <name type="scientific">Thalassospira xiamenensis</name>
    <dbReference type="NCBI Taxonomy" id="220697"/>
    <lineage>
        <taxon>Bacteria</taxon>
        <taxon>Pseudomonadati</taxon>
        <taxon>Pseudomonadota</taxon>
        <taxon>Alphaproteobacteria</taxon>
        <taxon>Rhodospirillales</taxon>
        <taxon>Thalassospiraceae</taxon>
        <taxon>Thalassospira</taxon>
    </lineage>
</organism>
<evidence type="ECO:0000313" key="1">
    <source>
        <dbReference type="EMBL" id="RCK53463.1"/>
    </source>
</evidence>
<sequence length="64" mass="7318">MIMPHYQYDFDNVPGREIALAGFLLAFKSFLSGFDSILHEAVAIVFQRIIDIVSLYHLFPRSVS</sequence>